<sequence length="182" mass="20883">MAENDAHQGKRKFEEESSANSDMKEEEYDSDHDMYVGNSVMDRETREKYWKQVEESDGFDITLDLELDCSLGAPIVPQRHCLNKTEFNEISCLAIDAFNSHNNTKFQFVENLSVTTTIAAGYWCRNTFRAKDSDSDASFIFQAMGFWGISGDRIIAFCRLKKTPTQGDEYPPYSNPDYEVPH</sequence>
<dbReference type="PANTHER" id="PTHR31260:SF61">
    <property type="entry name" value="MULTICYSTATIN-LIKE ISOFORM X1"/>
    <property type="match status" value="1"/>
</dbReference>
<dbReference type="InterPro" id="IPR006462">
    <property type="entry name" value="MS5"/>
</dbReference>
<feature type="compositionally biased region" description="Basic and acidic residues" evidence="1">
    <location>
        <begin position="1"/>
        <end position="15"/>
    </location>
</feature>
<dbReference type="PANTHER" id="PTHR31260">
    <property type="entry name" value="CYSTATIN/MONELLIN SUPERFAMILY PROTEIN"/>
    <property type="match status" value="1"/>
</dbReference>
<gene>
    <name evidence="2" type="ORF">EJD97_010012</name>
</gene>
<dbReference type="AlphaFoldDB" id="A0A6N2BNR0"/>
<comment type="caution">
    <text evidence="2">The sequence shown here is derived from an EMBL/GenBank/DDBJ whole genome shotgun (WGS) entry which is preliminary data.</text>
</comment>
<feature type="region of interest" description="Disordered" evidence="1">
    <location>
        <begin position="1"/>
        <end position="33"/>
    </location>
</feature>
<dbReference type="Gene3D" id="3.10.450.10">
    <property type="match status" value="1"/>
</dbReference>
<evidence type="ECO:0000256" key="1">
    <source>
        <dbReference type="SAM" id="MobiDB-lite"/>
    </source>
</evidence>
<accession>A0A6N2BNR0</accession>
<evidence type="ECO:0000313" key="2">
    <source>
        <dbReference type="EMBL" id="TMW94621.1"/>
    </source>
</evidence>
<name>A0A6N2BNR0_SOLCI</name>
<reference evidence="2" key="1">
    <citation type="submission" date="2019-05" db="EMBL/GenBank/DDBJ databases">
        <title>The de novo reference genome and transcriptome assemblies of the wild tomato species Solanum chilense.</title>
        <authorList>
            <person name="Stam R."/>
            <person name="Nosenko T."/>
            <person name="Hoerger A.C."/>
            <person name="Stephan W."/>
            <person name="Seidel M.A."/>
            <person name="Kuhn J.M.M."/>
            <person name="Haberer G."/>
            <person name="Tellier A."/>
        </authorList>
    </citation>
    <scope>NUCLEOTIDE SEQUENCE</scope>
    <source>
        <tissue evidence="2">Mature leaves</tissue>
    </source>
</reference>
<proteinExistence type="predicted"/>
<protein>
    <submittedName>
        <fullName evidence="2">Uncharacterized protein</fullName>
    </submittedName>
</protein>
<dbReference type="EMBL" id="RXGB01002574">
    <property type="protein sequence ID" value="TMW94621.1"/>
    <property type="molecule type" value="Genomic_DNA"/>
</dbReference>
<organism evidence="2">
    <name type="scientific">Solanum chilense</name>
    <name type="common">Tomato</name>
    <name type="synonym">Lycopersicon chilense</name>
    <dbReference type="NCBI Taxonomy" id="4083"/>
    <lineage>
        <taxon>Eukaryota</taxon>
        <taxon>Viridiplantae</taxon>
        <taxon>Streptophyta</taxon>
        <taxon>Embryophyta</taxon>
        <taxon>Tracheophyta</taxon>
        <taxon>Spermatophyta</taxon>
        <taxon>Magnoliopsida</taxon>
        <taxon>eudicotyledons</taxon>
        <taxon>Gunneridae</taxon>
        <taxon>Pentapetalae</taxon>
        <taxon>asterids</taxon>
        <taxon>lamiids</taxon>
        <taxon>Solanales</taxon>
        <taxon>Solanaceae</taxon>
        <taxon>Solanoideae</taxon>
        <taxon>Solaneae</taxon>
        <taxon>Solanum</taxon>
        <taxon>Solanum subgen. Lycopersicon</taxon>
    </lineage>
</organism>